<sequence>MGNTRHFSCRTSPSRTPERHRSIFPQTRFRERQAMWKPAEKRNQKTADLLKRVKFASAATINQAGCGSMSSSAPSIALTDYAAGQLEASSTGRLQARLIG</sequence>
<proteinExistence type="predicted"/>
<dbReference type="Proteomes" id="UP000001025">
    <property type="component" value="Chromosome"/>
</dbReference>
<keyword evidence="3" id="KW-1185">Reference proteome</keyword>
<feature type="region of interest" description="Disordered" evidence="1">
    <location>
        <begin position="1"/>
        <end position="20"/>
    </location>
</feature>
<dbReference type="HOGENOM" id="CLU_2303793_0_0_0"/>
<dbReference type="InParanoid" id="Q7UXU3"/>
<organism evidence="2 3">
    <name type="scientific">Rhodopirellula baltica (strain DSM 10527 / NCIMB 13988 / SH1)</name>
    <dbReference type="NCBI Taxonomy" id="243090"/>
    <lineage>
        <taxon>Bacteria</taxon>
        <taxon>Pseudomonadati</taxon>
        <taxon>Planctomycetota</taxon>
        <taxon>Planctomycetia</taxon>
        <taxon>Pirellulales</taxon>
        <taxon>Pirellulaceae</taxon>
        <taxon>Rhodopirellula</taxon>
    </lineage>
</organism>
<evidence type="ECO:0000256" key="1">
    <source>
        <dbReference type="SAM" id="MobiDB-lite"/>
    </source>
</evidence>
<dbReference type="OrthoDB" id="291461at2"/>
<protein>
    <submittedName>
        <fullName evidence="2">Uncharacterized protein</fullName>
    </submittedName>
</protein>
<reference evidence="2 3" key="1">
    <citation type="journal article" date="2003" name="Proc. Natl. Acad. Sci. U.S.A.">
        <title>Complete genome sequence of the marine planctomycete Pirellula sp. strain 1.</title>
        <authorList>
            <person name="Gloeckner F.O."/>
            <person name="Kube M."/>
            <person name="Bauer M."/>
            <person name="Teeling H."/>
            <person name="Lombardot T."/>
            <person name="Ludwig W."/>
            <person name="Gade D."/>
            <person name="Beck A."/>
            <person name="Borzym K."/>
            <person name="Heitmann K."/>
            <person name="Rabus R."/>
            <person name="Schlesner H."/>
            <person name="Amann R."/>
            <person name="Reinhardt R."/>
        </authorList>
    </citation>
    <scope>NUCLEOTIDE SEQUENCE [LARGE SCALE GENOMIC DNA]</scope>
    <source>
        <strain evidence="3">DSM 10527 / NCIMB 13988 / SH1</strain>
    </source>
</reference>
<dbReference type="EnsemblBacteria" id="CAD71908">
    <property type="protein sequence ID" value="CAD71908"/>
    <property type="gene ID" value="RB1107"/>
</dbReference>
<evidence type="ECO:0000313" key="3">
    <source>
        <dbReference type="Proteomes" id="UP000001025"/>
    </source>
</evidence>
<name>Q7UXU3_RHOBA</name>
<gene>
    <name evidence="2" type="ordered locus">RB1107</name>
</gene>
<dbReference type="AntiFam" id="ANF00276">
    <property type="entry name" value="Spurious ORF (formerly PSRT domain)"/>
</dbReference>
<dbReference type="EMBL" id="BX294134">
    <property type="protein sequence ID" value="CAD71908.1"/>
    <property type="molecule type" value="Genomic_DNA"/>
</dbReference>
<dbReference type="AlphaFoldDB" id="Q7UXU3"/>
<evidence type="ECO:0000313" key="2">
    <source>
        <dbReference type="EMBL" id="CAD71908.1"/>
    </source>
</evidence>
<accession>Q7UXU3</accession>
<dbReference type="KEGG" id="rba:RB1107"/>
<feature type="compositionally biased region" description="Polar residues" evidence="1">
    <location>
        <begin position="1"/>
        <end position="15"/>
    </location>
</feature>